<accession>A0ABQ6MHB9</accession>
<feature type="region of interest" description="Disordered" evidence="1">
    <location>
        <begin position="56"/>
        <end position="80"/>
    </location>
</feature>
<dbReference type="Gene3D" id="2.60.40.10">
    <property type="entry name" value="Immunoglobulins"/>
    <property type="match status" value="1"/>
</dbReference>
<dbReference type="InterPro" id="IPR029058">
    <property type="entry name" value="AB_hydrolase_fold"/>
</dbReference>
<evidence type="ECO:0000313" key="3">
    <source>
        <dbReference type="EMBL" id="GMI26367.1"/>
    </source>
</evidence>
<dbReference type="PANTHER" id="PTHR12482">
    <property type="entry name" value="LIPASE ROG1-RELATED-RELATED"/>
    <property type="match status" value="1"/>
</dbReference>
<keyword evidence="4" id="KW-1185">Reference proteome</keyword>
<evidence type="ECO:0000259" key="2">
    <source>
        <dbReference type="PROSITE" id="PS50853"/>
    </source>
</evidence>
<dbReference type="InterPro" id="IPR036116">
    <property type="entry name" value="FN3_sf"/>
</dbReference>
<dbReference type="Gene3D" id="3.40.50.1820">
    <property type="entry name" value="alpha/beta hydrolase"/>
    <property type="match status" value="1"/>
</dbReference>
<dbReference type="Proteomes" id="UP001165060">
    <property type="component" value="Unassembled WGS sequence"/>
</dbReference>
<sequence>MSEPLTGKRVDIHLPDGSTRSMFIYEMSTTRDVCQQLSEWSSAPLSSFGLFLQKPCPTSSPPPKSSMQASPAPATPLPSLLPSPTSHSLVTLEDDRLLLPLLTPPAPQPCPALHYRCRLLTPPVFKSPAGTFAKPRLQAFVFAQARRLLVGGGNDAFLAPEEIARLAAVALVADGGLRGALEESGGAVTADVVESLVSAKSLKVLSTEDWVTAIEQELADLAESALGNPARPWEATPLELLRLQADFCGRAFEQQFFGMEIWSVAAGYLMFGGPGDLDDDAGPARPAASTPQVAILSSPPKPKPASPTPAFSIEPDQTVLLGVNRSGLTIMSACPDEEGFDADSAAAFNWSLFDIKCWSFSKTAFSWTELHSEAEYSVRTNHGFMISGLMMDYALSIVSENGTEPPCLKAQSLDQLGWKGKRVALEEGALVNSLKVREKQPSKQRMREKGSYLQKALEENDEHPPEPGQPYGIRRTTSSVQIAWDTMDKRERIIRYEVKFNTRFGLGWHDGPPVSVNPNTMVNGEKVAKPKSFFEGLPTCTITGLEKDTSYVFMVRAMNDRGFWSEFSDVSEVVNTKAEDCKEPTHLVVCCHGICMNEGQMSFLESKLKAAQGGEDIAVLKSVANAALMSTRDGVNIGGHRLALEIIAYMKVHPDITHISMIGHNIGGLYMRYAAGALYANDLFPDLLKPVNFITLGTPHLGSGGTLLSDDVAAVLCGDTGEQLALRDMEGQVNESEPMLMKICGRQFLQALLYFPNRTVYANVVPDGRVDLCSGSIRRLDCYADAVPSFLKAKCMKAFDVVIDGNSFERDEHDELDDEGDEDNFVNLQATPQKGAGGIQTRTSSSGSISGAQTLTASGLSKWKFDMFNALNEVGWRRRDVNGYGHDQLMQDPVWWFAFDQSGRNKVVENLVHEFLWT</sequence>
<dbReference type="SMART" id="SM00060">
    <property type="entry name" value="FN3"/>
    <property type="match status" value="1"/>
</dbReference>
<dbReference type="InterPro" id="IPR007751">
    <property type="entry name" value="DUF676_lipase-like"/>
</dbReference>
<dbReference type="SUPFAM" id="SSF49265">
    <property type="entry name" value="Fibronectin type III"/>
    <property type="match status" value="1"/>
</dbReference>
<feature type="compositionally biased region" description="Basic and acidic residues" evidence="1">
    <location>
        <begin position="437"/>
        <end position="465"/>
    </location>
</feature>
<dbReference type="InterPro" id="IPR044294">
    <property type="entry name" value="Lipase-like"/>
</dbReference>
<feature type="region of interest" description="Disordered" evidence="1">
    <location>
        <begin position="437"/>
        <end position="473"/>
    </location>
</feature>
<evidence type="ECO:0000256" key="1">
    <source>
        <dbReference type="SAM" id="MobiDB-lite"/>
    </source>
</evidence>
<dbReference type="CDD" id="cd00063">
    <property type="entry name" value="FN3"/>
    <property type="match status" value="1"/>
</dbReference>
<dbReference type="InterPro" id="IPR013783">
    <property type="entry name" value="Ig-like_fold"/>
</dbReference>
<evidence type="ECO:0000313" key="4">
    <source>
        <dbReference type="Proteomes" id="UP001165060"/>
    </source>
</evidence>
<dbReference type="EMBL" id="BRYB01002846">
    <property type="protein sequence ID" value="GMI26367.1"/>
    <property type="molecule type" value="Genomic_DNA"/>
</dbReference>
<dbReference type="Pfam" id="PF05057">
    <property type="entry name" value="DUF676"/>
    <property type="match status" value="1"/>
</dbReference>
<proteinExistence type="predicted"/>
<dbReference type="InterPro" id="IPR003961">
    <property type="entry name" value="FN3_dom"/>
</dbReference>
<gene>
    <name evidence="3" type="ORF">TeGR_g521</name>
</gene>
<dbReference type="SUPFAM" id="SSF53474">
    <property type="entry name" value="alpha/beta-Hydrolases"/>
    <property type="match status" value="1"/>
</dbReference>
<feature type="region of interest" description="Disordered" evidence="1">
    <location>
        <begin position="830"/>
        <end position="852"/>
    </location>
</feature>
<dbReference type="PANTHER" id="PTHR12482:SF62">
    <property type="entry name" value="LIPASE ROG1-RELATED"/>
    <property type="match status" value="1"/>
</dbReference>
<feature type="region of interest" description="Disordered" evidence="1">
    <location>
        <begin position="279"/>
        <end position="311"/>
    </location>
</feature>
<reference evidence="3 4" key="1">
    <citation type="journal article" date="2023" name="Commun. Biol.">
        <title>Genome analysis of Parmales, the sister group of diatoms, reveals the evolutionary specialization of diatoms from phago-mixotrophs to photoautotrophs.</title>
        <authorList>
            <person name="Ban H."/>
            <person name="Sato S."/>
            <person name="Yoshikawa S."/>
            <person name="Yamada K."/>
            <person name="Nakamura Y."/>
            <person name="Ichinomiya M."/>
            <person name="Sato N."/>
            <person name="Blanc-Mathieu R."/>
            <person name="Endo H."/>
            <person name="Kuwata A."/>
            <person name="Ogata H."/>
        </authorList>
    </citation>
    <scope>NUCLEOTIDE SEQUENCE [LARGE SCALE GENOMIC DNA]</scope>
</reference>
<name>A0ABQ6MHB9_9STRA</name>
<dbReference type="PROSITE" id="PS50853">
    <property type="entry name" value="FN3"/>
    <property type="match status" value="1"/>
</dbReference>
<protein>
    <recommendedName>
        <fullName evidence="2">Fibronectin type-III domain-containing protein</fullName>
    </recommendedName>
</protein>
<organism evidence="3 4">
    <name type="scientific">Tetraparma gracilis</name>
    <dbReference type="NCBI Taxonomy" id="2962635"/>
    <lineage>
        <taxon>Eukaryota</taxon>
        <taxon>Sar</taxon>
        <taxon>Stramenopiles</taxon>
        <taxon>Ochrophyta</taxon>
        <taxon>Bolidophyceae</taxon>
        <taxon>Parmales</taxon>
        <taxon>Triparmaceae</taxon>
        <taxon>Tetraparma</taxon>
    </lineage>
</organism>
<comment type="caution">
    <text evidence="3">The sequence shown here is derived from an EMBL/GenBank/DDBJ whole genome shotgun (WGS) entry which is preliminary data.</text>
</comment>
<dbReference type="Pfam" id="PF00041">
    <property type="entry name" value="fn3"/>
    <property type="match status" value="1"/>
</dbReference>
<feature type="compositionally biased region" description="Polar residues" evidence="1">
    <location>
        <begin position="840"/>
        <end position="852"/>
    </location>
</feature>
<feature type="domain" description="Fibronectin type-III" evidence="2">
    <location>
        <begin position="464"/>
        <end position="579"/>
    </location>
</feature>